<sequence length="160" mass="17791">MSDQEDSALHELQQAMMTFAYAMTRSQVHATFVATLDVKVERAGVSLMRVLRRADEPMSIGAVAERLLVHAPHVTRQVTQLQAQGLVERTRDAGDQRIQRVRLTPQGEGLVDQLEEELVERLRRLLADVDVKDVVATARVLRLLSDDTRPANQGREGGAA</sequence>
<proteinExistence type="predicted"/>
<dbReference type="InterPro" id="IPR000835">
    <property type="entry name" value="HTH_MarR-typ"/>
</dbReference>
<protein>
    <submittedName>
        <fullName evidence="2">MarR family transcriptional regulator</fullName>
    </submittedName>
</protein>
<feature type="domain" description="HTH marR-type" evidence="1">
    <location>
        <begin position="9"/>
        <end position="146"/>
    </location>
</feature>
<reference evidence="2" key="1">
    <citation type="submission" date="2022-10" db="EMBL/GenBank/DDBJ databases">
        <title>The complete genomes of actinobacterial strains from the NBC collection.</title>
        <authorList>
            <person name="Joergensen T.S."/>
            <person name="Alvarez Arevalo M."/>
            <person name="Sterndorff E.B."/>
            <person name="Faurdal D."/>
            <person name="Vuksanovic O."/>
            <person name="Mourched A.-S."/>
            <person name="Charusanti P."/>
            <person name="Shaw S."/>
            <person name="Blin K."/>
            <person name="Weber T."/>
        </authorList>
    </citation>
    <scope>NUCLEOTIDE SEQUENCE</scope>
    <source>
        <strain evidence="2">NBC_00148</strain>
    </source>
</reference>
<evidence type="ECO:0000259" key="1">
    <source>
        <dbReference type="PROSITE" id="PS50995"/>
    </source>
</evidence>
<dbReference type="AlphaFoldDB" id="A0AAU1M2X6"/>
<dbReference type="PRINTS" id="PR00598">
    <property type="entry name" value="HTHMARR"/>
</dbReference>
<accession>A0AAU1M2X6</accession>
<dbReference type="GO" id="GO:0006950">
    <property type="term" value="P:response to stress"/>
    <property type="evidence" value="ECO:0007669"/>
    <property type="project" value="TreeGrafter"/>
</dbReference>
<dbReference type="GO" id="GO:0003700">
    <property type="term" value="F:DNA-binding transcription factor activity"/>
    <property type="evidence" value="ECO:0007669"/>
    <property type="project" value="InterPro"/>
</dbReference>
<dbReference type="SMART" id="SM00347">
    <property type="entry name" value="HTH_MARR"/>
    <property type="match status" value="1"/>
</dbReference>
<dbReference type="Pfam" id="PF12802">
    <property type="entry name" value="MarR_2"/>
    <property type="match status" value="1"/>
</dbReference>
<dbReference type="EMBL" id="CP108169">
    <property type="protein sequence ID" value="WTQ77776.1"/>
    <property type="molecule type" value="Genomic_DNA"/>
</dbReference>
<dbReference type="Gene3D" id="1.10.10.10">
    <property type="entry name" value="Winged helix-like DNA-binding domain superfamily/Winged helix DNA-binding domain"/>
    <property type="match status" value="1"/>
</dbReference>
<dbReference type="PANTHER" id="PTHR33164">
    <property type="entry name" value="TRANSCRIPTIONAL REGULATOR, MARR FAMILY"/>
    <property type="match status" value="1"/>
</dbReference>
<dbReference type="InterPro" id="IPR039422">
    <property type="entry name" value="MarR/SlyA-like"/>
</dbReference>
<dbReference type="PANTHER" id="PTHR33164:SF43">
    <property type="entry name" value="HTH-TYPE TRANSCRIPTIONAL REPRESSOR YETL"/>
    <property type="match status" value="1"/>
</dbReference>
<dbReference type="PROSITE" id="PS50995">
    <property type="entry name" value="HTH_MARR_2"/>
    <property type="match status" value="1"/>
</dbReference>
<gene>
    <name evidence="2" type="ORF">OG222_33590</name>
</gene>
<organism evidence="2">
    <name type="scientific">Streptomyces sp. NBC_00148</name>
    <dbReference type="NCBI Taxonomy" id="2903626"/>
    <lineage>
        <taxon>Bacteria</taxon>
        <taxon>Bacillati</taxon>
        <taxon>Actinomycetota</taxon>
        <taxon>Actinomycetes</taxon>
        <taxon>Kitasatosporales</taxon>
        <taxon>Streptomycetaceae</taxon>
        <taxon>Streptomyces</taxon>
    </lineage>
</organism>
<dbReference type="SUPFAM" id="SSF46785">
    <property type="entry name" value="Winged helix' DNA-binding domain"/>
    <property type="match status" value="1"/>
</dbReference>
<name>A0AAU1M2X6_9ACTN</name>
<evidence type="ECO:0000313" key="2">
    <source>
        <dbReference type="EMBL" id="WTQ77776.1"/>
    </source>
</evidence>
<dbReference type="InterPro" id="IPR036390">
    <property type="entry name" value="WH_DNA-bd_sf"/>
</dbReference>
<dbReference type="InterPro" id="IPR036388">
    <property type="entry name" value="WH-like_DNA-bd_sf"/>
</dbReference>